<dbReference type="EMBL" id="UINC01144269">
    <property type="protein sequence ID" value="SVD33677.1"/>
    <property type="molecule type" value="Genomic_DNA"/>
</dbReference>
<evidence type="ECO:0008006" key="3">
    <source>
        <dbReference type="Google" id="ProtNLM"/>
    </source>
</evidence>
<name>A0A382UHY3_9ZZZZ</name>
<protein>
    <recommendedName>
        <fullName evidence="3">Peptidylprolyl isomerase</fullName>
    </recommendedName>
</protein>
<keyword evidence="1" id="KW-1133">Transmembrane helix</keyword>
<feature type="non-terminal residue" evidence="2">
    <location>
        <position position="1"/>
    </location>
</feature>
<accession>A0A382UHY3</accession>
<reference evidence="2" key="1">
    <citation type="submission" date="2018-05" db="EMBL/GenBank/DDBJ databases">
        <authorList>
            <person name="Lanie J.A."/>
            <person name="Ng W.-L."/>
            <person name="Kazmierczak K.M."/>
            <person name="Andrzejewski T.M."/>
            <person name="Davidsen T.M."/>
            <person name="Wayne K.J."/>
            <person name="Tettelin H."/>
            <person name="Glass J.I."/>
            <person name="Rusch D."/>
            <person name="Podicherti R."/>
            <person name="Tsui H.-C.T."/>
            <person name="Winkler M.E."/>
        </authorList>
    </citation>
    <scope>NUCLEOTIDE SEQUENCE</scope>
</reference>
<gene>
    <name evidence="2" type="ORF">METZ01_LOCUS386531</name>
</gene>
<evidence type="ECO:0000256" key="1">
    <source>
        <dbReference type="SAM" id="Phobius"/>
    </source>
</evidence>
<evidence type="ECO:0000313" key="2">
    <source>
        <dbReference type="EMBL" id="SVD33677.1"/>
    </source>
</evidence>
<keyword evidence="1" id="KW-0472">Membrane</keyword>
<sequence length="228" mass="25516">EIIGIENIDRSKIFEDEFLPLNSIVQVLIFSDHDIQVKNVNSSIIEKLEHLGDVQDNGWFFTSKSGKKIDGRYIFAAESSASKNDLIFSIGDNTGDYTEIKNTEEGGGCLIATAAFGSEMSPQVQFLREIRDNTVLQTESGTRFMTGFNQFYYSFSPVIADYERENSTFKEAVKITLTPLLTSLTLLQYADIDSESEMLGYGIGIILLNIGMYFVAPAVLIMKIKKRV</sequence>
<organism evidence="2">
    <name type="scientific">marine metagenome</name>
    <dbReference type="NCBI Taxonomy" id="408172"/>
    <lineage>
        <taxon>unclassified sequences</taxon>
        <taxon>metagenomes</taxon>
        <taxon>ecological metagenomes</taxon>
    </lineage>
</organism>
<dbReference type="InterPro" id="IPR049886">
    <property type="entry name" value="CFI_box_CTERM_dom"/>
</dbReference>
<proteinExistence type="predicted"/>
<dbReference type="NCBIfam" id="NF041770">
    <property type="entry name" value="CFI_box_CTERM"/>
    <property type="match status" value="1"/>
</dbReference>
<dbReference type="AlphaFoldDB" id="A0A382UHY3"/>
<keyword evidence="1" id="KW-0812">Transmembrane</keyword>
<feature type="transmembrane region" description="Helical" evidence="1">
    <location>
        <begin position="198"/>
        <end position="222"/>
    </location>
</feature>